<dbReference type="EMBL" id="CP002529">
    <property type="protein sequence ID" value="ADY01313.1"/>
    <property type="molecule type" value="Genomic_DNA"/>
</dbReference>
<reference evidence="2 3" key="1">
    <citation type="journal article" date="2011" name="J. Bacteriol.">
        <title>Complete genome sequence of 'Vulcanisaeta moutnovskia' strain 768-28, a novel member of the hyperthermophilic crenarchaeal genus vulcanisaeta.</title>
        <authorList>
            <person name="Gumerov V.M."/>
            <person name="Mardanov A.V."/>
            <person name="Beletsky A.V."/>
            <person name="Prokofeva M.I."/>
            <person name="Bonch-Osmolovskaya E.A."/>
            <person name="Ravin N.V."/>
            <person name="Skryabin K.G."/>
        </authorList>
    </citation>
    <scope>NUCLEOTIDE SEQUENCE [LARGE SCALE GENOMIC DNA]</scope>
    <source>
        <strain evidence="2 3">768-28</strain>
    </source>
</reference>
<dbReference type="Proteomes" id="UP000007485">
    <property type="component" value="Chromosome"/>
</dbReference>
<keyword evidence="1" id="KW-1133">Transmembrane helix</keyword>
<keyword evidence="1" id="KW-0472">Membrane</keyword>
<organism evidence="2 3">
    <name type="scientific">Vulcanisaeta moutnovskia (strain 768-28)</name>
    <dbReference type="NCBI Taxonomy" id="985053"/>
    <lineage>
        <taxon>Archaea</taxon>
        <taxon>Thermoproteota</taxon>
        <taxon>Thermoprotei</taxon>
        <taxon>Thermoproteales</taxon>
        <taxon>Thermoproteaceae</taxon>
        <taxon>Vulcanisaeta</taxon>
    </lineage>
</organism>
<dbReference type="OrthoDB" id="26064at2157"/>
<protein>
    <recommendedName>
        <fullName evidence="4">DUF4129 domain-containing protein</fullName>
    </recommendedName>
</protein>
<dbReference type="HOGENOM" id="CLU_413139_0_0_2"/>
<dbReference type="STRING" id="985053.VMUT_1108"/>
<evidence type="ECO:0008006" key="4">
    <source>
        <dbReference type="Google" id="ProtNLM"/>
    </source>
</evidence>
<dbReference type="GeneID" id="10288760"/>
<evidence type="ECO:0000313" key="3">
    <source>
        <dbReference type="Proteomes" id="UP000007485"/>
    </source>
</evidence>
<keyword evidence="1" id="KW-0812">Transmembrane</keyword>
<dbReference type="InterPro" id="IPR008969">
    <property type="entry name" value="CarboxyPept-like_regulatory"/>
</dbReference>
<dbReference type="eggNOG" id="arCOG02488">
    <property type="taxonomic scope" value="Archaea"/>
</dbReference>
<gene>
    <name evidence="2" type="ordered locus">VMUT_1108</name>
</gene>
<sequence>MRVIYLALIGLLFIIAITYLGHMIRWQSLSIMNPLNEKLSVDVQGVTNLFIEALELNAISNYTDALSLLKALGASGAVRAMPALSQLHSYESQLTNYLSELGSIYSESLSLISMGNYSGARSLALEGLLLDSEANNELNTIANIISSVAPNSTGQVIGTIQSIRQYLVNLNNTFLGIIASNYTGTELTIAVSPNPVVIGEDVITQGVLTMVNGTPIPNATVTIYIGNNQVGYAITNAAGHYSLSFVIPQIYMNITNVTALYNPTPGSNFLPSRAVAPIIINFNSTQLIVNYTKQVTWGSAINISGYVNGPPLRQVIISINGFNVSTYAINNRFYASVGTTNMTPGNYSLMVYAPPINSYSPAYFNGTIAVSPIIINATVTASNVAIAGLSVPVTIHVTPWINNLTLTIYLGNEAMNISAPGPNFTVSLSIPASLSMGRRYIVVSVVTNPPVIGTPYAYGIFVINPIEVVIPIALAILLFLLVRSGMITITSRQEVINPRESESLNPIPLSIRARPEVKALERKIMSNVPVGKINIDSVKEIVSAMASAIYVVSKKTGIKLRSTDTLREYLSAMTGKLGDDDYTVLASLVKLTEYALYSPYVPTDNDVNTAWDLARRFTQ</sequence>
<name>F0QY76_VULM7</name>
<proteinExistence type="predicted"/>
<dbReference type="RefSeq" id="WP_013604475.1">
    <property type="nucleotide sequence ID" value="NC_015151.1"/>
</dbReference>
<feature type="transmembrane region" description="Helical" evidence="1">
    <location>
        <begin position="456"/>
        <end position="482"/>
    </location>
</feature>
<evidence type="ECO:0000256" key="1">
    <source>
        <dbReference type="SAM" id="Phobius"/>
    </source>
</evidence>
<evidence type="ECO:0000313" key="2">
    <source>
        <dbReference type="EMBL" id="ADY01313.1"/>
    </source>
</evidence>
<dbReference type="AlphaFoldDB" id="F0QY76"/>
<accession>F0QY76</accession>
<dbReference type="SUPFAM" id="SSF49464">
    <property type="entry name" value="Carboxypeptidase regulatory domain-like"/>
    <property type="match status" value="1"/>
</dbReference>
<keyword evidence="3" id="KW-1185">Reference proteome</keyword>
<dbReference type="KEGG" id="vmo:VMUT_1108"/>